<dbReference type="Proteomes" id="UP000887013">
    <property type="component" value="Unassembled WGS sequence"/>
</dbReference>
<dbReference type="AlphaFoldDB" id="A0A8X6PA74"/>
<protein>
    <submittedName>
        <fullName evidence="2">Uncharacterized protein</fullName>
    </submittedName>
</protein>
<keyword evidence="3" id="KW-1185">Reference proteome</keyword>
<evidence type="ECO:0000256" key="1">
    <source>
        <dbReference type="SAM" id="MobiDB-lite"/>
    </source>
</evidence>
<organism evidence="2 3">
    <name type="scientific">Nephila pilipes</name>
    <name type="common">Giant wood spider</name>
    <name type="synonym">Nephila maculata</name>
    <dbReference type="NCBI Taxonomy" id="299642"/>
    <lineage>
        <taxon>Eukaryota</taxon>
        <taxon>Metazoa</taxon>
        <taxon>Ecdysozoa</taxon>
        <taxon>Arthropoda</taxon>
        <taxon>Chelicerata</taxon>
        <taxon>Arachnida</taxon>
        <taxon>Araneae</taxon>
        <taxon>Araneomorphae</taxon>
        <taxon>Entelegynae</taxon>
        <taxon>Araneoidea</taxon>
        <taxon>Nephilidae</taxon>
        <taxon>Nephila</taxon>
    </lineage>
</organism>
<name>A0A8X6PA74_NEPPI</name>
<evidence type="ECO:0000313" key="2">
    <source>
        <dbReference type="EMBL" id="GFT57147.1"/>
    </source>
</evidence>
<comment type="caution">
    <text evidence="2">The sequence shown here is derived from an EMBL/GenBank/DDBJ whole genome shotgun (WGS) entry which is preliminary data.</text>
</comment>
<accession>A0A8X6PA74</accession>
<dbReference type="EMBL" id="BMAW01066904">
    <property type="protein sequence ID" value="GFT57147.1"/>
    <property type="molecule type" value="Genomic_DNA"/>
</dbReference>
<reference evidence="2" key="1">
    <citation type="submission" date="2020-08" db="EMBL/GenBank/DDBJ databases">
        <title>Multicomponent nature underlies the extraordinary mechanical properties of spider dragline silk.</title>
        <authorList>
            <person name="Kono N."/>
            <person name="Nakamura H."/>
            <person name="Mori M."/>
            <person name="Yoshida Y."/>
            <person name="Ohtoshi R."/>
            <person name="Malay A.D."/>
            <person name="Moran D.A.P."/>
            <person name="Tomita M."/>
            <person name="Numata K."/>
            <person name="Arakawa K."/>
        </authorList>
    </citation>
    <scope>NUCLEOTIDE SEQUENCE</scope>
</reference>
<evidence type="ECO:0000313" key="3">
    <source>
        <dbReference type="Proteomes" id="UP000887013"/>
    </source>
</evidence>
<feature type="region of interest" description="Disordered" evidence="1">
    <location>
        <begin position="109"/>
        <end position="130"/>
    </location>
</feature>
<sequence>MMDALDNWSDRTDLAMEQNDNIDNTNIDQGAAITASPASRVFNEEYFAKNFTITSRAIHGRNAYAAWARKFGLTKKDVPEFLRIDDELLKAGGNLDKVEPTLQYAAALQGKTTKRPRITPPPPPRPTGDARFNAGMLKDLFEMIADTSVNRDALVTAFRNSLPALRVASTNIDRSYIIFEVYCGLL</sequence>
<proteinExistence type="predicted"/>
<gene>
    <name evidence="2" type="ORF">NPIL_129991</name>
</gene>